<dbReference type="Proteomes" id="UP000620207">
    <property type="component" value="Unassembled WGS sequence"/>
</dbReference>
<dbReference type="SMART" id="SM00249">
    <property type="entry name" value="PHD"/>
    <property type="match status" value="1"/>
</dbReference>
<evidence type="ECO:0000259" key="4">
    <source>
        <dbReference type="PROSITE" id="PS51805"/>
    </source>
</evidence>
<evidence type="ECO:0000256" key="3">
    <source>
        <dbReference type="ARBA" id="ARBA00022833"/>
    </source>
</evidence>
<accession>A0A852GY05</accession>
<dbReference type="PANTHER" id="PTHR12420:SF47">
    <property type="entry name" value="PHD FINGER PROTEIN 7"/>
    <property type="match status" value="1"/>
</dbReference>
<protein>
    <submittedName>
        <fullName evidence="5">G2E3 ligase</fullName>
    </submittedName>
</protein>
<evidence type="ECO:0000313" key="5">
    <source>
        <dbReference type="EMBL" id="NXX07775.1"/>
    </source>
</evidence>
<keyword evidence="5" id="KW-0436">Ligase</keyword>
<proteinExistence type="predicted"/>
<feature type="non-terminal residue" evidence="5">
    <location>
        <position position="133"/>
    </location>
</feature>
<dbReference type="Pfam" id="PF13771">
    <property type="entry name" value="zf-HC5HC2H"/>
    <property type="match status" value="1"/>
</dbReference>
<dbReference type="EMBL" id="WAAC01020720">
    <property type="protein sequence ID" value="NXX07775.1"/>
    <property type="molecule type" value="Genomic_DNA"/>
</dbReference>
<dbReference type="InterPro" id="IPR013083">
    <property type="entry name" value="Znf_RING/FYVE/PHD"/>
</dbReference>
<keyword evidence="1" id="KW-0479">Metal-binding</keyword>
<comment type="caution">
    <text evidence="5">The sequence shown here is derived from an EMBL/GenBank/DDBJ whole genome shotgun (WGS) entry which is preliminary data.</text>
</comment>
<gene>
    <name evidence="5" type="primary">G2e3_0</name>
    <name evidence="5" type="ORF">LARSMI_R00271</name>
</gene>
<dbReference type="PROSITE" id="PS51805">
    <property type="entry name" value="EPHD"/>
    <property type="match status" value="1"/>
</dbReference>
<evidence type="ECO:0000256" key="2">
    <source>
        <dbReference type="ARBA" id="ARBA00022771"/>
    </source>
</evidence>
<sequence>QYCVVCGESGATITCSMMGCRCSFHLPCAMEGGCVTQFMSPYRSLCWEHRPEQAVEAAPEENTTCLICLEPVGDQKSYGTMVCPACKHAWFHRGYNQAQALDGGVCWFRCALGRGCRAVLREVRIMGIRRPFR</sequence>
<feature type="domain" description="PHD-type" evidence="4">
    <location>
        <begin position="1"/>
        <end position="50"/>
    </location>
</feature>
<feature type="non-terminal residue" evidence="5">
    <location>
        <position position="1"/>
    </location>
</feature>
<organism evidence="5 6">
    <name type="scientific">Larus smithsonianus</name>
    <name type="common">American herring gull</name>
    <dbReference type="NCBI Taxonomy" id="243888"/>
    <lineage>
        <taxon>Eukaryota</taxon>
        <taxon>Metazoa</taxon>
        <taxon>Chordata</taxon>
        <taxon>Craniata</taxon>
        <taxon>Vertebrata</taxon>
        <taxon>Euteleostomi</taxon>
        <taxon>Archelosauria</taxon>
        <taxon>Archosauria</taxon>
        <taxon>Dinosauria</taxon>
        <taxon>Saurischia</taxon>
        <taxon>Theropoda</taxon>
        <taxon>Coelurosauria</taxon>
        <taxon>Aves</taxon>
        <taxon>Neognathae</taxon>
        <taxon>Neoaves</taxon>
        <taxon>Charadriiformes</taxon>
        <taxon>Laridae</taxon>
        <taxon>Larus</taxon>
    </lineage>
</organism>
<dbReference type="GO" id="GO:0008270">
    <property type="term" value="F:zinc ion binding"/>
    <property type="evidence" value="ECO:0007669"/>
    <property type="project" value="UniProtKB-KW"/>
</dbReference>
<keyword evidence="2" id="KW-0863">Zinc-finger</keyword>
<name>A0A852GY05_9CHAR</name>
<dbReference type="InterPro" id="IPR034732">
    <property type="entry name" value="EPHD"/>
</dbReference>
<dbReference type="InterPro" id="IPR051188">
    <property type="entry name" value="PHD-type_Zinc_Finger"/>
</dbReference>
<keyword evidence="6" id="KW-1185">Reference proteome</keyword>
<dbReference type="GO" id="GO:0016874">
    <property type="term" value="F:ligase activity"/>
    <property type="evidence" value="ECO:0007669"/>
    <property type="project" value="UniProtKB-KW"/>
</dbReference>
<dbReference type="PANTHER" id="PTHR12420">
    <property type="entry name" value="PHD FINGER PROTEIN"/>
    <property type="match status" value="1"/>
</dbReference>
<dbReference type="Gene3D" id="3.30.40.10">
    <property type="entry name" value="Zinc/RING finger domain, C3HC4 (zinc finger)"/>
    <property type="match status" value="1"/>
</dbReference>
<dbReference type="AlphaFoldDB" id="A0A852GY05"/>
<dbReference type="InterPro" id="IPR001965">
    <property type="entry name" value="Znf_PHD"/>
</dbReference>
<evidence type="ECO:0000256" key="1">
    <source>
        <dbReference type="ARBA" id="ARBA00022723"/>
    </source>
</evidence>
<reference evidence="5" key="1">
    <citation type="submission" date="2020-02" db="EMBL/GenBank/DDBJ databases">
        <title>Bird 10,000 Genomes (B10K) Project - Family phase.</title>
        <authorList>
            <person name="Zhang G."/>
        </authorList>
    </citation>
    <scope>NUCLEOTIDE SEQUENCE</scope>
    <source>
        <strain evidence="5">B10K-DU-002-28</strain>
        <tissue evidence="5">Muscle</tissue>
    </source>
</reference>
<evidence type="ECO:0000313" key="6">
    <source>
        <dbReference type="Proteomes" id="UP000620207"/>
    </source>
</evidence>
<dbReference type="GO" id="GO:0005634">
    <property type="term" value="C:nucleus"/>
    <property type="evidence" value="ECO:0007669"/>
    <property type="project" value="TreeGrafter"/>
</dbReference>
<keyword evidence="3" id="KW-0862">Zinc</keyword>